<gene>
    <name evidence="1" type="ORF">MMA15_16985</name>
</gene>
<dbReference type="RefSeq" id="WP_241060781.1">
    <property type="nucleotide sequence ID" value="NZ_JAKWJU010000002.1"/>
</dbReference>
<reference evidence="1" key="2">
    <citation type="journal article" date="2023" name="Int. J. Syst. Evol. Microbiol.">
        <title>Streptomyces marispadix sp. nov., isolated from marine beach sediment of the Northern Coast of Portugal.</title>
        <authorList>
            <person name="dos Santos J.D.N."/>
            <person name="Vitorino I.R."/>
            <person name="Kallscheuer N."/>
            <person name="Srivastava A."/>
            <person name="Krautwurst S."/>
            <person name="Marz M."/>
            <person name="Jogler C."/>
            <person name="Lobo Da Cunha A."/>
            <person name="Catita J."/>
            <person name="Goncalves H."/>
            <person name="Gonzalez I."/>
            <person name="Reyes F."/>
            <person name="Lage O.M."/>
        </authorList>
    </citation>
    <scope>NUCLEOTIDE SEQUENCE</scope>
    <source>
        <strain evidence="1">M600PL45_2</strain>
    </source>
</reference>
<sequence>MTMFTTHTASRSPADVDESAALLVGEIERYLAARARATTPPTAHRLVTKSTQQLVDEALGALKRPEPAPQLDGPARILRVLPDRALKALRRRSRPVSVAEHLELTALVIKSYGWSHGTLRSRSGRRCIAGAQTVLHHLGYGDKNTIAAAGRALNAVLNERGQRGPYYEWNDRPGRRRDEVLDLLRTAASTAGRSR</sequence>
<keyword evidence="2" id="KW-1185">Reference proteome</keyword>
<dbReference type="InterPro" id="IPR045677">
    <property type="entry name" value="DUF6197"/>
</dbReference>
<dbReference type="EMBL" id="JAKWJU010000002">
    <property type="protein sequence ID" value="MCH6162018.1"/>
    <property type="molecule type" value="Genomic_DNA"/>
</dbReference>
<organism evidence="1 2">
    <name type="scientific">Streptomyces marispadix</name>
    <dbReference type="NCBI Taxonomy" id="2922868"/>
    <lineage>
        <taxon>Bacteria</taxon>
        <taxon>Bacillati</taxon>
        <taxon>Actinomycetota</taxon>
        <taxon>Actinomycetes</taxon>
        <taxon>Kitasatosporales</taxon>
        <taxon>Streptomycetaceae</taxon>
        <taxon>Streptomyces</taxon>
    </lineage>
</organism>
<reference evidence="1" key="1">
    <citation type="submission" date="2022-03" db="EMBL/GenBank/DDBJ databases">
        <authorList>
            <person name="Santos J.D.N."/>
            <person name="Kallscheuer N."/>
            <person name="Jogler C."/>
            <person name="Lage O.M."/>
        </authorList>
    </citation>
    <scope>NUCLEOTIDE SEQUENCE</scope>
    <source>
        <strain evidence="1">M600PL45_2</strain>
    </source>
</reference>
<dbReference type="Pfam" id="PF19698">
    <property type="entry name" value="DUF6197"/>
    <property type="match status" value="1"/>
</dbReference>
<evidence type="ECO:0000313" key="1">
    <source>
        <dbReference type="EMBL" id="MCH6162018.1"/>
    </source>
</evidence>
<comment type="caution">
    <text evidence="1">The sequence shown here is derived from an EMBL/GenBank/DDBJ whole genome shotgun (WGS) entry which is preliminary data.</text>
</comment>
<evidence type="ECO:0000313" key="2">
    <source>
        <dbReference type="Proteomes" id="UP001166784"/>
    </source>
</evidence>
<proteinExistence type="predicted"/>
<name>A0ABS9T0G2_9ACTN</name>
<dbReference type="Proteomes" id="UP001166784">
    <property type="component" value="Unassembled WGS sequence"/>
</dbReference>
<accession>A0ABS9T0G2</accession>
<protein>
    <submittedName>
        <fullName evidence="1">Uncharacterized protein</fullName>
    </submittedName>
</protein>